<accession>A0A834XQ66</accession>
<reference evidence="3 4" key="1">
    <citation type="submission" date="2020-08" db="EMBL/GenBank/DDBJ databases">
        <title>Aphidius gifuensis genome sequencing and assembly.</title>
        <authorList>
            <person name="Du Z."/>
        </authorList>
    </citation>
    <scope>NUCLEOTIDE SEQUENCE [LARGE SCALE GENOMIC DNA]</scope>
    <source>
        <strain evidence="3">YNYX2018</strain>
        <tissue evidence="3">Adults</tissue>
    </source>
</reference>
<feature type="region of interest" description="Disordered" evidence="1">
    <location>
        <begin position="217"/>
        <end position="259"/>
    </location>
</feature>
<keyword evidence="4" id="KW-1185">Reference proteome</keyword>
<sequence length="259" mass="29636">MSSENEKKTFYALVRWTKGDEKGTYTVGVNTKLIKEFSIDDFLNEKIDPEKEFAVEWRDTKKKPLGGWNCFMATIVYISIFQSKKFKSTPESCNDEFDSDGEPIPSSSGAPNNKIKKNKTHKRSRSLLPEMKMVGKKKNFQITTSQHKYAKNRSSYSSMVWALMDAVFTEEEMIISNYAGGKSKNTQGQQKKAFDKEKLTAIAEEVEKYKGPPLTNSTFGTAVNSKCNNMISRNKKKQNTVKKDEPSRDDNNKNWKKKI</sequence>
<evidence type="ECO:0000313" key="3">
    <source>
        <dbReference type="EMBL" id="KAF7990612.1"/>
    </source>
</evidence>
<feature type="domain" description="BEN" evidence="2">
    <location>
        <begin position="137"/>
        <end position="244"/>
    </location>
</feature>
<proteinExistence type="predicted"/>
<name>A0A834XQ66_APHGI</name>
<evidence type="ECO:0000256" key="1">
    <source>
        <dbReference type="SAM" id="MobiDB-lite"/>
    </source>
</evidence>
<organism evidence="3 4">
    <name type="scientific">Aphidius gifuensis</name>
    <name type="common">Parasitoid wasp</name>
    <dbReference type="NCBI Taxonomy" id="684658"/>
    <lineage>
        <taxon>Eukaryota</taxon>
        <taxon>Metazoa</taxon>
        <taxon>Ecdysozoa</taxon>
        <taxon>Arthropoda</taxon>
        <taxon>Hexapoda</taxon>
        <taxon>Insecta</taxon>
        <taxon>Pterygota</taxon>
        <taxon>Neoptera</taxon>
        <taxon>Endopterygota</taxon>
        <taxon>Hymenoptera</taxon>
        <taxon>Apocrita</taxon>
        <taxon>Ichneumonoidea</taxon>
        <taxon>Braconidae</taxon>
        <taxon>Aphidiinae</taxon>
        <taxon>Aphidius</taxon>
    </lineage>
</organism>
<feature type="compositionally biased region" description="Basic residues" evidence="1">
    <location>
        <begin position="114"/>
        <end position="124"/>
    </location>
</feature>
<protein>
    <recommendedName>
        <fullName evidence="2">BEN domain-containing protein</fullName>
    </recommendedName>
</protein>
<comment type="caution">
    <text evidence="3">The sequence shown here is derived from an EMBL/GenBank/DDBJ whole genome shotgun (WGS) entry which is preliminary data.</text>
</comment>
<feature type="compositionally biased region" description="Polar residues" evidence="1">
    <location>
        <begin position="217"/>
        <end position="232"/>
    </location>
</feature>
<dbReference type="EMBL" id="JACMRX010000004">
    <property type="protein sequence ID" value="KAF7990612.1"/>
    <property type="molecule type" value="Genomic_DNA"/>
</dbReference>
<dbReference type="PROSITE" id="PS51457">
    <property type="entry name" value="BEN"/>
    <property type="match status" value="1"/>
</dbReference>
<evidence type="ECO:0000313" key="4">
    <source>
        <dbReference type="Proteomes" id="UP000639338"/>
    </source>
</evidence>
<evidence type="ECO:0000259" key="2">
    <source>
        <dbReference type="PROSITE" id="PS51457"/>
    </source>
</evidence>
<dbReference type="GO" id="GO:0003677">
    <property type="term" value="F:DNA binding"/>
    <property type="evidence" value="ECO:0007669"/>
    <property type="project" value="InterPro"/>
</dbReference>
<feature type="compositionally biased region" description="Basic and acidic residues" evidence="1">
    <location>
        <begin position="241"/>
        <end position="253"/>
    </location>
</feature>
<dbReference type="Gene3D" id="1.10.10.2590">
    <property type="entry name" value="BEN domain"/>
    <property type="match status" value="1"/>
</dbReference>
<dbReference type="Pfam" id="PF10523">
    <property type="entry name" value="BEN"/>
    <property type="match status" value="1"/>
</dbReference>
<dbReference type="InterPro" id="IPR018379">
    <property type="entry name" value="BEN_domain"/>
</dbReference>
<gene>
    <name evidence="3" type="ORF">HCN44_000417</name>
</gene>
<dbReference type="AlphaFoldDB" id="A0A834XQ66"/>
<feature type="region of interest" description="Disordered" evidence="1">
    <location>
        <begin position="92"/>
        <end position="124"/>
    </location>
</feature>
<dbReference type="Proteomes" id="UP000639338">
    <property type="component" value="Unassembled WGS sequence"/>
</dbReference>